<protein>
    <submittedName>
        <fullName evidence="9">ABC transporter ATP-binding protein</fullName>
    </submittedName>
</protein>
<evidence type="ECO:0000259" key="8">
    <source>
        <dbReference type="PROSITE" id="PS50893"/>
    </source>
</evidence>
<evidence type="ECO:0000256" key="5">
    <source>
        <dbReference type="ARBA" id="ARBA00022741"/>
    </source>
</evidence>
<keyword evidence="3" id="KW-0813">Transport</keyword>
<dbReference type="InterPro" id="IPR003439">
    <property type="entry name" value="ABC_transporter-like_ATP-bd"/>
</dbReference>
<dbReference type="Proteomes" id="UP001501570">
    <property type="component" value="Unassembled WGS sequence"/>
</dbReference>
<dbReference type="InterPro" id="IPR027417">
    <property type="entry name" value="P-loop_NTPase"/>
</dbReference>
<dbReference type="InterPro" id="IPR013563">
    <property type="entry name" value="Oligopep_ABC_C"/>
</dbReference>
<comment type="subcellular location">
    <subcellularLocation>
        <location evidence="1">Cell membrane</location>
        <topology evidence="1">Peripheral membrane protein</topology>
    </subcellularLocation>
</comment>
<dbReference type="PROSITE" id="PS00211">
    <property type="entry name" value="ABC_TRANSPORTER_1"/>
    <property type="match status" value="1"/>
</dbReference>
<comment type="caution">
    <text evidence="9">The sequence shown here is derived from an EMBL/GenBank/DDBJ whole genome shotgun (WGS) entry which is preliminary data.</text>
</comment>
<comment type="similarity">
    <text evidence="2">Belongs to the ABC transporter superfamily.</text>
</comment>
<evidence type="ECO:0000256" key="3">
    <source>
        <dbReference type="ARBA" id="ARBA00022448"/>
    </source>
</evidence>
<sequence length="352" mass="37685">MTDLLELEDLRVSAGPNEIVRGVDLSVPAGQTVAVVGESGSGKSLTMLSVMGLLSPPLRVSGGHVRLAGRELTGLHEHQLRELRGSEVAMIYQDPMTSLNPLMRVGDQVMEAMTSHGVAKPQARERMLDLLARVGIPDPRRTSRAYPHEFSGGMRQRVMIASALAMRPKLLIADEPTTALDVTIQQQILALVDELRRELGMTTIWVTHDLGVVARLVDRVVVMYAGHVVEDAPVRQAFAAPQHPYTARLLASLPDPSSDGRGRLATIPGRPPTSTETIVGCPFQPRCPQARDICKIRPELLPRTVALPDPGAHAARPAAAAGGQPATGAAVAVAAPESPTRVACHVPPAEWR</sequence>
<dbReference type="InterPro" id="IPR050388">
    <property type="entry name" value="ABC_Ni/Peptide_Import"/>
</dbReference>
<dbReference type="PROSITE" id="PS50893">
    <property type="entry name" value="ABC_TRANSPORTER_2"/>
    <property type="match status" value="1"/>
</dbReference>
<dbReference type="GO" id="GO:0005524">
    <property type="term" value="F:ATP binding"/>
    <property type="evidence" value="ECO:0007669"/>
    <property type="project" value="UniProtKB-KW"/>
</dbReference>
<dbReference type="Gene3D" id="3.40.50.300">
    <property type="entry name" value="P-loop containing nucleotide triphosphate hydrolases"/>
    <property type="match status" value="1"/>
</dbReference>
<dbReference type="PANTHER" id="PTHR43297:SF2">
    <property type="entry name" value="DIPEPTIDE TRANSPORT ATP-BINDING PROTEIN DPPD"/>
    <property type="match status" value="1"/>
</dbReference>
<evidence type="ECO:0000256" key="4">
    <source>
        <dbReference type="ARBA" id="ARBA00022475"/>
    </source>
</evidence>
<keyword evidence="10" id="KW-1185">Reference proteome</keyword>
<dbReference type="RefSeq" id="WP_345626734.1">
    <property type="nucleotide sequence ID" value="NZ_BAABJQ010000003.1"/>
</dbReference>
<proteinExistence type="inferred from homology"/>
<evidence type="ECO:0000256" key="7">
    <source>
        <dbReference type="ARBA" id="ARBA00023136"/>
    </source>
</evidence>
<feature type="domain" description="ABC transporter" evidence="8">
    <location>
        <begin position="5"/>
        <end position="250"/>
    </location>
</feature>
<dbReference type="CDD" id="cd03257">
    <property type="entry name" value="ABC_NikE_OppD_transporters"/>
    <property type="match status" value="1"/>
</dbReference>
<accession>A0ABP9RM01</accession>
<reference evidence="10" key="1">
    <citation type="journal article" date="2019" name="Int. J. Syst. Evol. Microbiol.">
        <title>The Global Catalogue of Microorganisms (GCM) 10K type strain sequencing project: providing services to taxonomists for standard genome sequencing and annotation.</title>
        <authorList>
            <consortium name="The Broad Institute Genomics Platform"/>
            <consortium name="The Broad Institute Genome Sequencing Center for Infectious Disease"/>
            <person name="Wu L."/>
            <person name="Ma J."/>
        </authorList>
    </citation>
    <scope>NUCLEOTIDE SEQUENCE [LARGE SCALE GENOMIC DNA]</scope>
    <source>
        <strain evidence="10">JCM 18304</strain>
    </source>
</reference>
<dbReference type="InterPro" id="IPR003593">
    <property type="entry name" value="AAA+_ATPase"/>
</dbReference>
<evidence type="ECO:0000256" key="2">
    <source>
        <dbReference type="ARBA" id="ARBA00005417"/>
    </source>
</evidence>
<keyword evidence="4" id="KW-1003">Cell membrane</keyword>
<dbReference type="Pfam" id="PF08352">
    <property type="entry name" value="oligo_HPY"/>
    <property type="match status" value="1"/>
</dbReference>
<name>A0ABP9RM01_9ACTN</name>
<gene>
    <name evidence="9" type="ORF">GCM10023322_11220</name>
</gene>
<evidence type="ECO:0000256" key="6">
    <source>
        <dbReference type="ARBA" id="ARBA00022840"/>
    </source>
</evidence>
<evidence type="ECO:0000256" key="1">
    <source>
        <dbReference type="ARBA" id="ARBA00004202"/>
    </source>
</evidence>
<keyword evidence="7" id="KW-0472">Membrane</keyword>
<dbReference type="InterPro" id="IPR017871">
    <property type="entry name" value="ABC_transporter-like_CS"/>
</dbReference>
<dbReference type="PANTHER" id="PTHR43297">
    <property type="entry name" value="OLIGOPEPTIDE TRANSPORT ATP-BINDING PROTEIN APPD"/>
    <property type="match status" value="1"/>
</dbReference>
<organism evidence="9 10">
    <name type="scientific">Rugosimonospora acidiphila</name>
    <dbReference type="NCBI Taxonomy" id="556531"/>
    <lineage>
        <taxon>Bacteria</taxon>
        <taxon>Bacillati</taxon>
        <taxon>Actinomycetota</taxon>
        <taxon>Actinomycetes</taxon>
        <taxon>Micromonosporales</taxon>
        <taxon>Micromonosporaceae</taxon>
        <taxon>Rugosimonospora</taxon>
    </lineage>
</organism>
<dbReference type="EMBL" id="BAABJQ010000003">
    <property type="protein sequence ID" value="GAA5179975.1"/>
    <property type="molecule type" value="Genomic_DNA"/>
</dbReference>
<dbReference type="NCBIfam" id="TIGR01727">
    <property type="entry name" value="oligo_HPY"/>
    <property type="match status" value="1"/>
</dbReference>
<dbReference type="Pfam" id="PF00005">
    <property type="entry name" value="ABC_tran"/>
    <property type="match status" value="1"/>
</dbReference>
<keyword evidence="5" id="KW-0547">Nucleotide-binding</keyword>
<dbReference type="SMART" id="SM00382">
    <property type="entry name" value="AAA"/>
    <property type="match status" value="1"/>
</dbReference>
<dbReference type="SUPFAM" id="SSF52540">
    <property type="entry name" value="P-loop containing nucleoside triphosphate hydrolases"/>
    <property type="match status" value="1"/>
</dbReference>
<keyword evidence="6 9" id="KW-0067">ATP-binding</keyword>
<evidence type="ECO:0000313" key="9">
    <source>
        <dbReference type="EMBL" id="GAA5179975.1"/>
    </source>
</evidence>
<evidence type="ECO:0000313" key="10">
    <source>
        <dbReference type="Proteomes" id="UP001501570"/>
    </source>
</evidence>